<dbReference type="InterPro" id="IPR009291">
    <property type="entry name" value="Vps62"/>
</dbReference>
<evidence type="ECO:0000313" key="3">
    <source>
        <dbReference type="Proteomes" id="UP000001072"/>
    </source>
</evidence>
<proteinExistence type="predicted"/>
<sequence>MPAIHLEPIESTSTQPEPSRPTLASRESIESQFLKNVLHTVPSYVLDHAPLIHLHSKEPFWPASQLNHIKNLNFSNQPILSHCQAENRKEIPFSILSDLKFNHEKAYMTTDDIEKIRSSPQSIQWLCSNEGKPDEFGKSKVSTVNLIVVDKSELTGIPNTLDAFWFFFYSFNLGPKVLGIHFGNHLADWEHCMIRFIDQKPTAIHLSSHADGFAYRFDSLEKVGARPVIYSAYGSHAMYPKAG</sequence>
<dbReference type="OrthoDB" id="2498178at2759"/>
<dbReference type="EMBL" id="GL883091">
    <property type="protein sequence ID" value="EGG12037.1"/>
    <property type="molecule type" value="Genomic_DNA"/>
</dbReference>
<evidence type="ECO:0000256" key="1">
    <source>
        <dbReference type="SAM" id="MobiDB-lite"/>
    </source>
</evidence>
<dbReference type="RefSeq" id="XP_007404412.1">
    <property type="nucleotide sequence ID" value="XM_007404350.1"/>
</dbReference>
<reference evidence="3" key="1">
    <citation type="journal article" date="2011" name="Proc. Natl. Acad. Sci. U.S.A.">
        <title>Obligate biotrophy features unraveled by the genomic analysis of rust fungi.</title>
        <authorList>
            <person name="Duplessis S."/>
            <person name="Cuomo C.A."/>
            <person name="Lin Y.-C."/>
            <person name="Aerts A."/>
            <person name="Tisserant E."/>
            <person name="Veneault-Fourrey C."/>
            <person name="Joly D.L."/>
            <person name="Hacquard S."/>
            <person name="Amselem J."/>
            <person name="Cantarel B.L."/>
            <person name="Chiu R."/>
            <person name="Coutinho P.M."/>
            <person name="Feau N."/>
            <person name="Field M."/>
            <person name="Frey P."/>
            <person name="Gelhaye E."/>
            <person name="Goldberg J."/>
            <person name="Grabherr M.G."/>
            <person name="Kodira C.D."/>
            <person name="Kohler A."/>
            <person name="Kuees U."/>
            <person name="Lindquist E.A."/>
            <person name="Lucas S.M."/>
            <person name="Mago R."/>
            <person name="Mauceli E."/>
            <person name="Morin E."/>
            <person name="Murat C."/>
            <person name="Pangilinan J.L."/>
            <person name="Park R."/>
            <person name="Pearson M."/>
            <person name="Quesneville H."/>
            <person name="Rouhier N."/>
            <person name="Sakthikumar S."/>
            <person name="Salamov A.A."/>
            <person name="Schmutz J."/>
            <person name="Selles B."/>
            <person name="Shapiro H."/>
            <person name="Tanguay P."/>
            <person name="Tuskan G.A."/>
            <person name="Henrissat B."/>
            <person name="Van de Peer Y."/>
            <person name="Rouze P."/>
            <person name="Ellis J.G."/>
            <person name="Dodds P.N."/>
            <person name="Schein J.E."/>
            <person name="Zhong S."/>
            <person name="Hamelin R.C."/>
            <person name="Grigoriev I.V."/>
            <person name="Szabo L.J."/>
            <person name="Martin F."/>
        </authorList>
    </citation>
    <scope>NUCLEOTIDE SEQUENCE [LARGE SCALE GENOMIC DNA]</scope>
    <source>
        <strain evidence="3">98AG31 / pathotype 3-4-7</strain>
    </source>
</reference>
<accession>F4R5F5</accession>
<dbReference type="HOGENOM" id="CLU_1142793_0_0_1"/>
<dbReference type="VEuPathDB" id="FungiDB:MELLADRAFT_89232"/>
<dbReference type="KEGG" id="mlr:MELLADRAFT_89232"/>
<dbReference type="InParanoid" id="F4R5F5"/>
<dbReference type="GeneID" id="18935118"/>
<name>F4R5F5_MELLP</name>
<protein>
    <submittedName>
        <fullName evidence="2">Uncharacterized protein</fullName>
    </submittedName>
</protein>
<organism evidence="3">
    <name type="scientific">Melampsora larici-populina (strain 98AG31 / pathotype 3-4-7)</name>
    <name type="common">Poplar leaf rust fungus</name>
    <dbReference type="NCBI Taxonomy" id="747676"/>
    <lineage>
        <taxon>Eukaryota</taxon>
        <taxon>Fungi</taxon>
        <taxon>Dikarya</taxon>
        <taxon>Basidiomycota</taxon>
        <taxon>Pucciniomycotina</taxon>
        <taxon>Pucciniomycetes</taxon>
        <taxon>Pucciniales</taxon>
        <taxon>Melampsoraceae</taxon>
        <taxon>Melampsora</taxon>
    </lineage>
</organism>
<dbReference type="eggNOG" id="ENOG502R5A8">
    <property type="taxonomic scope" value="Eukaryota"/>
</dbReference>
<dbReference type="Proteomes" id="UP000001072">
    <property type="component" value="Unassembled WGS sequence"/>
</dbReference>
<feature type="region of interest" description="Disordered" evidence="1">
    <location>
        <begin position="1"/>
        <end position="26"/>
    </location>
</feature>
<gene>
    <name evidence="2" type="ORF">MELLADRAFT_89232</name>
</gene>
<dbReference type="Pfam" id="PF06101">
    <property type="entry name" value="Vps62"/>
    <property type="match status" value="1"/>
</dbReference>
<dbReference type="PANTHER" id="PTHR48174">
    <property type="entry name" value="DUF946 FAMILY PROTEIN"/>
    <property type="match status" value="1"/>
</dbReference>
<keyword evidence="3" id="KW-1185">Reference proteome</keyword>
<dbReference type="PANTHER" id="PTHR48174:SF5">
    <property type="entry name" value="VACUOLAR PROTEIN SORTING-ASSOCIATED PROTEIN 62"/>
    <property type="match status" value="1"/>
</dbReference>
<dbReference type="AlphaFoldDB" id="F4R5F5"/>
<evidence type="ECO:0000313" key="2">
    <source>
        <dbReference type="EMBL" id="EGG12037.1"/>
    </source>
</evidence>